<dbReference type="EMBL" id="BEXD01000143">
    <property type="protein sequence ID" value="GBB84680.1"/>
    <property type="molecule type" value="Genomic_DNA"/>
</dbReference>
<comment type="caution">
    <text evidence="1">The sequence shown here is derived from an EMBL/GenBank/DDBJ whole genome shotgun (WGS) entry which is preliminary data.</text>
</comment>
<organism evidence="1 2">
    <name type="scientific">Rhizophagus clarus</name>
    <dbReference type="NCBI Taxonomy" id="94130"/>
    <lineage>
        <taxon>Eukaryota</taxon>
        <taxon>Fungi</taxon>
        <taxon>Fungi incertae sedis</taxon>
        <taxon>Mucoromycota</taxon>
        <taxon>Glomeromycotina</taxon>
        <taxon>Glomeromycetes</taxon>
        <taxon>Glomerales</taxon>
        <taxon>Glomeraceae</taxon>
        <taxon>Rhizophagus</taxon>
    </lineage>
</organism>
<sequence>MHLSDGKTDQGGASVKWRKLTKKEASVRKHVKIARQSETLLIDQMKIWKHIFFLILIHVTEPNQKKEKENFFSYDFKYLMNMLILCDILLIKFINNQNMLSYRLTIYY</sequence>
<keyword evidence="2" id="KW-1185">Reference proteome</keyword>
<proteinExistence type="predicted"/>
<dbReference type="AlphaFoldDB" id="A0A2Z6Q3V6"/>
<evidence type="ECO:0000313" key="2">
    <source>
        <dbReference type="Proteomes" id="UP000247702"/>
    </source>
</evidence>
<reference evidence="1 2" key="1">
    <citation type="submission" date="2017-11" db="EMBL/GenBank/DDBJ databases">
        <title>The genome of Rhizophagus clarus HR1 reveals common genetic basis of auxotrophy among arbuscular mycorrhizal fungi.</title>
        <authorList>
            <person name="Kobayashi Y."/>
        </authorList>
    </citation>
    <scope>NUCLEOTIDE SEQUENCE [LARGE SCALE GENOMIC DNA]</scope>
    <source>
        <strain evidence="1 2">HR1</strain>
    </source>
</reference>
<protein>
    <submittedName>
        <fullName evidence="1">Uncharacterized protein</fullName>
    </submittedName>
</protein>
<evidence type="ECO:0000313" key="1">
    <source>
        <dbReference type="EMBL" id="GBB84680.1"/>
    </source>
</evidence>
<dbReference type="Proteomes" id="UP000247702">
    <property type="component" value="Unassembled WGS sequence"/>
</dbReference>
<accession>A0A2Z6Q3V6</accession>
<gene>
    <name evidence="1" type="ORF">RclHR1_11260001</name>
</gene>
<name>A0A2Z6Q3V6_9GLOM</name>